<protein>
    <submittedName>
        <fullName evidence="2">CLUMA_CG003141, isoform A</fullName>
    </submittedName>
</protein>
<dbReference type="Proteomes" id="UP000183832">
    <property type="component" value="Unassembled WGS sequence"/>
</dbReference>
<feature type="compositionally biased region" description="Polar residues" evidence="1">
    <location>
        <begin position="28"/>
        <end position="55"/>
    </location>
</feature>
<proteinExistence type="predicted"/>
<feature type="region of interest" description="Disordered" evidence="1">
    <location>
        <begin position="28"/>
        <end position="64"/>
    </location>
</feature>
<evidence type="ECO:0000313" key="3">
    <source>
        <dbReference type="Proteomes" id="UP000183832"/>
    </source>
</evidence>
<sequence>MKFVIELMDGFYLIRSVKNELWEAQEMNDQQQIQHNDASFINNNANESDKQSSVSCIEIHNTYE</sequence>
<reference evidence="2 3" key="1">
    <citation type="submission" date="2015-04" db="EMBL/GenBank/DDBJ databases">
        <authorList>
            <person name="Syromyatnikov M.Y."/>
            <person name="Popov V.N."/>
        </authorList>
    </citation>
    <scope>NUCLEOTIDE SEQUENCE [LARGE SCALE GENOMIC DNA]</scope>
</reference>
<dbReference type="AlphaFoldDB" id="A0A1J1HN56"/>
<dbReference type="EMBL" id="CVRI01000012">
    <property type="protein sequence ID" value="CRK89387.1"/>
    <property type="molecule type" value="Genomic_DNA"/>
</dbReference>
<evidence type="ECO:0000256" key="1">
    <source>
        <dbReference type="SAM" id="MobiDB-lite"/>
    </source>
</evidence>
<name>A0A1J1HN56_9DIPT</name>
<accession>A0A1J1HN56</accession>
<evidence type="ECO:0000313" key="2">
    <source>
        <dbReference type="EMBL" id="CRK89387.1"/>
    </source>
</evidence>
<keyword evidence="3" id="KW-1185">Reference proteome</keyword>
<organism evidence="2 3">
    <name type="scientific">Clunio marinus</name>
    <dbReference type="NCBI Taxonomy" id="568069"/>
    <lineage>
        <taxon>Eukaryota</taxon>
        <taxon>Metazoa</taxon>
        <taxon>Ecdysozoa</taxon>
        <taxon>Arthropoda</taxon>
        <taxon>Hexapoda</taxon>
        <taxon>Insecta</taxon>
        <taxon>Pterygota</taxon>
        <taxon>Neoptera</taxon>
        <taxon>Endopterygota</taxon>
        <taxon>Diptera</taxon>
        <taxon>Nematocera</taxon>
        <taxon>Chironomoidea</taxon>
        <taxon>Chironomidae</taxon>
        <taxon>Clunio</taxon>
    </lineage>
</organism>
<gene>
    <name evidence="2" type="ORF">CLUMA_CG003141</name>
</gene>